<gene>
    <name evidence="1" type="ORF">rsdtw13_24230</name>
</gene>
<dbReference type="EMBL" id="BROD01000001">
    <property type="protein sequence ID" value="GKX67165.1"/>
    <property type="molecule type" value="Genomic_DNA"/>
</dbReference>
<proteinExistence type="predicted"/>
<dbReference type="Proteomes" id="UP001058074">
    <property type="component" value="Unassembled WGS sequence"/>
</dbReference>
<protein>
    <submittedName>
        <fullName evidence="1">ABC transporter</fullName>
    </submittedName>
</protein>
<organism evidence="1 2">
    <name type="scientific">Inconstantimicrobium mannanitabidum</name>
    <dbReference type="NCBI Taxonomy" id="1604901"/>
    <lineage>
        <taxon>Bacteria</taxon>
        <taxon>Bacillati</taxon>
        <taxon>Bacillota</taxon>
        <taxon>Clostridia</taxon>
        <taxon>Eubacteriales</taxon>
        <taxon>Clostridiaceae</taxon>
        <taxon>Inconstantimicrobium</taxon>
    </lineage>
</organism>
<evidence type="ECO:0000313" key="2">
    <source>
        <dbReference type="Proteomes" id="UP001058074"/>
    </source>
</evidence>
<keyword evidence="2" id="KW-1185">Reference proteome</keyword>
<accession>A0ACB5RDD8</accession>
<sequence length="295" mass="32432">MKTVMMLTKRNILLYLKDKTTVFFSLLSMFIIIGLMVIFLGKMNVDNVLGLVSVERVKATFLVNSWVMAGIIVVNSVTVTLAVVGIMIEDEDKKRMGAFWVSPVSKFKLTLGYILAAFAMGCVLCFITIGVSEIYIGLTGGSLLSLNAVFKVIGITVVNVFASSCFIYFICVFIHTSSAFSAMNTIVGTLVGFISGMYLPMGMLPELVQKGVKLFPIVYGTSLMREVYVKDAIDVVFKGAPASAINKYKEYMGISVSWGSNSVDSFEKISILIGSSFLFILLALLVLQKRRIRDR</sequence>
<reference evidence="1" key="1">
    <citation type="journal article" date="2025" name="Int. J. Syst. Evol. Microbiol.">
        <title>Inconstantimicrobium mannanitabidum sp. nov., a novel member of the family Clostridiaceae isolated from anoxic soil under the treatment of reductive soil disinfestation.</title>
        <authorList>
            <person name="Ueki A."/>
            <person name="Tonouchi A."/>
            <person name="Honma S."/>
            <person name="Kaku N."/>
            <person name="Ueki K."/>
        </authorList>
    </citation>
    <scope>NUCLEOTIDE SEQUENCE</scope>
    <source>
        <strain evidence="1">TW13</strain>
    </source>
</reference>
<comment type="caution">
    <text evidence="1">The sequence shown here is derived from an EMBL/GenBank/DDBJ whole genome shotgun (WGS) entry which is preliminary data.</text>
</comment>
<name>A0ACB5RDD8_9CLOT</name>
<evidence type="ECO:0000313" key="1">
    <source>
        <dbReference type="EMBL" id="GKX67165.1"/>
    </source>
</evidence>